<organism evidence="1">
    <name type="scientific">Rhizophora mucronata</name>
    <name type="common">Asiatic mangrove</name>
    <dbReference type="NCBI Taxonomy" id="61149"/>
    <lineage>
        <taxon>Eukaryota</taxon>
        <taxon>Viridiplantae</taxon>
        <taxon>Streptophyta</taxon>
        <taxon>Embryophyta</taxon>
        <taxon>Tracheophyta</taxon>
        <taxon>Spermatophyta</taxon>
        <taxon>Magnoliopsida</taxon>
        <taxon>eudicotyledons</taxon>
        <taxon>Gunneridae</taxon>
        <taxon>Pentapetalae</taxon>
        <taxon>rosids</taxon>
        <taxon>fabids</taxon>
        <taxon>Malpighiales</taxon>
        <taxon>Rhizophoraceae</taxon>
        <taxon>Rhizophora</taxon>
    </lineage>
</organism>
<dbReference type="EMBL" id="GGEC01069370">
    <property type="protein sequence ID" value="MBX49854.1"/>
    <property type="molecule type" value="Transcribed_RNA"/>
</dbReference>
<reference evidence="1" key="1">
    <citation type="submission" date="2018-02" db="EMBL/GenBank/DDBJ databases">
        <title>Rhizophora mucronata_Transcriptome.</title>
        <authorList>
            <person name="Meera S.P."/>
            <person name="Sreeshan A."/>
            <person name="Augustine A."/>
        </authorList>
    </citation>
    <scope>NUCLEOTIDE SEQUENCE</scope>
    <source>
        <tissue evidence="1">Leaf</tissue>
    </source>
</reference>
<sequence>MLIIFVFLHILTFFFNSHLIFKQTAFCTRILLLFLLNLI</sequence>
<name>A0A2P2P516_RHIMU</name>
<evidence type="ECO:0000313" key="1">
    <source>
        <dbReference type="EMBL" id="MBX49854.1"/>
    </source>
</evidence>
<protein>
    <submittedName>
        <fullName evidence="1">Uncharacterized protein</fullName>
    </submittedName>
</protein>
<dbReference type="AlphaFoldDB" id="A0A2P2P516"/>
<proteinExistence type="predicted"/>
<accession>A0A2P2P516</accession>